<sequence length="100" mass="10418">MTTPIGPSHQAFPLTPPGGRYLHSNETPSGPDVRPWALRFATVPDSTGAVAVPACVYDQTQQVSLASDGGLLTCMANTHTPTVPDGDPDNPPPLDEGPKD</sequence>
<reference evidence="2 3" key="1">
    <citation type="submission" date="2024-09" db="EMBL/GenBank/DDBJ databases">
        <authorList>
            <person name="Lee S.D."/>
        </authorList>
    </citation>
    <scope>NUCLEOTIDE SEQUENCE [LARGE SCALE GENOMIC DNA]</scope>
    <source>
        <strain evidence="2 3">N1-5</strain>
    </source>
</reference>
<feature type="region of interest" description="Disordered" evidence="1">
    <location>
        <begin position="1"/>
        <end position="31"/>
    </location>
</feature>
<evidence type="ECO:0000313" key="2">
    <source>
        <dbReference type="EMBL" id="MFC1405718.1"/>
    </source>
</evidence>
<name>A0ABV6UWC1_9ACTN</name>
<feature type="region of interest" description="Disordered" evidence="1">
    <location>
        <begin position="77"/>
        <end position="100"/>
    </location>
</feature>
<organism evidence="2 3">
    <name type="scientific">Streptacidiphilus cavernicola</name>
    <dbReference type="NCBI Taxonomy" id="3342716"/>
    <lineage>
        <taxon>Bacteria</taxon>
        <taxon>Bacillati</taxon>
        <taxon>Actinomycetota</taxon>
        <taxon>Actinomycetes</taxon>
        <taxon>Kitasatosporales</taxon>
        <taxon>Streptomycetaceae</taxon>
        <taxon>Streptacidiphilus</taxon>
    </lineage>
</organism>
<proteinExistence type="predicted"/>
<dbReference type="Proteomes" id="UP001592528">
    <property type="component" value="Unassembled WGS sequence"/>
</dbReference>
<accession>A0ABV6UWC1</accession>
<gene>
    <name evidence="2" type="primary">tgmA</name>
    <name evidence="2" type="ORF">ACEZDJ_30955</name>
</gene>
<dbReference type="EMBL" id="JBHEZZ010000023">
    <property type="protein sequence ID" value="MFC1405718.1"/>
    <property type="molecule type" value="Genomic_DNA"/>
</dbReference>
<evidence type="ECO:0000256" key="1">
    <source>
        <dbReference type="SAM" id="MobiDB-lite"/>
    </source>
</evidence>
<protein>
    <submittedName>
        <fullName evidence="2">ATP-grasp-modified RiPP</fullName>
    </submittedName>
</protein>
<feature type="compositionally biased region" description="Pro residues" evidence="1">
    <location>
        <begin position="89"/>
        <end position="100"/>
    </location>
</feature>
<keyword evidence="3" id="KW-1185">Reference proteome</keyword>
<dbReference type="RefSeq" id="WP_030263427.1">
    <property type="nucleotide sequence ID" value="NZ_JBHEZZ010000023.1"/>
</dbReference>
<dbReference type="NCBIfam" id="TIGR04186">
    <property type="entry name" value="GRASP_targ"/>
    <property type="match status" value="1"/>
</dbReference>
<evidence type="ECO:0000313" key="3">
    <source>
        <dbReference type="Proteomes" id="UP001592528"/>
    </source>
</evidence>
<dbReference type="InterPro" id="IPR026496">
    <property type="entry name" value="GRASP_targ"/>
</dbReference>
<comment type="caution">
    <text evidence="2">The sequence shown here is derived from an EMBL/GenBank/DDBJ whole genome shotgun (WGS) entry which is preliminary data.</text>
</comment>